<proteinExistence type="predicted"/>
<feature type="region of interest" description="Disordered" evidence="1">
    <location>
        <begin position="499"/>
        <end position="528"/>
    </location>
</feature>
<feature type="compositionally biased region" description="Polar residues" evidence="1">
    <location>
        <begin position="499"/>
        <end position="509"/>
    </location>
</feature>
<protein>
    <submittedName>
        <fullName evidence="3">Uncharacterized protein</fullName>
    </submittedName>
</protein>
<dbReference type="EMBL" id="MU005581">
    <property type="protein sequence ID" value="KAF2684481.1"/>
    <property type="molecule type" value="Genomic_DNA"/>
</dbReference>
<feature type="region of interest" description="Disordered" evidence="1">
    <location>
        <begin position="92"/>
        <end position="120"/>
    </location>
</feature>
<feature type="compositionally biased region" description="Basic residues" evidence="1">
    <location>
        <begin position="514"/>
        <end position="528"/>
    </location>
</feature>
<name>A0A6G1J2P5_9PLEO</name>
<reference evidence="3" key="1">
    <citation type="journal article" date="2020" name="Stud. Mycol.">
        <title>101 Dothideomycetes genomes: a test case for predicting lifestyles and emergence of pathogens.</title>
        <authorList>
            <person name="Haridas S."/>
            <person name="Albert R."/>
            <person name="Binder M."/>
            <person name="Bloem J."/>
            <person name="Labutti K."/>
            <person name="Salamov A."/>
            <person name="Andreopoulos B."/>
            <person name="Baker S."/>
            <person name="Barry K."/>
            <person name="Bills G."/>
            <person name="Bluhm B."/>
            <person name="Cannon C."/>
            <person name="Castanera R."/>
            <person name="Culley D."/>
            <person name="Daum C."/>
            <person name="Ezra D."/>
            <person name="Gonzalez J."/>
            <person name="Henrissat B."/>
            <person name="Kuo A."/>
            <person name="Liang C."/>
            <person name="Lipzen A."/>
            <person name="Lutzoni F."/>
            <person name="Magnuson J."/>
            <person name="Mondo S."/>
            <person name="Nolan M."/>
            <person name="Ohm R."/>
            <person name="Pangilinan J."/>
            <person name="Park H.-J."/>
            <person name="Ramirez L."/>
            <person name="Alfaro M."/>
            <person name="Sun H."/>
            <person name="Tritt A."/>
            <person name="Yoshinaga Y."/>
            <person name="Zwiers L.-H."/>
            <person name="Turgeon B."/>
            <person name="Goodwin S."/>
            <person name="Spatafora J."/>
            <person name="Crous P."/>
            <person name="Grigoriev I."/>
        </authorList>
    </citation>
    <scope>NUCLEOTIDE SEQUENCE</scope>
    <source>
        <strain evidence="3">CBS 122367</strain>
    </source>
</reference>
<gene>
    <name evidence="3" type="ORF">K458DRAFT_431415</name>
</gene>
<feature type="compositionally biased region" description="Polar residues" evidence="1">
    <location>
        <begin position="92"/>
        <end position="118"/>
    </location>
</feature>
<evidence type="ECO:0000313" key="4">
    <source>
        <dbReference type="Proteomes" id="UP000799291"/>
    </source>
</evidence>
<evidence type="ECO:0000313" key="3">
    <source>
        <dbReference type="EMBL" id="KAF2684481.1"/>
    </source>
</evidence>
<dbReference type="Proteomes" id="UP000799291">
    <property type="component" value="Unassembled WGS sequence"/>
</dbReference>
<evidence type="ECO:0000256" key="2">
    <source>
        <dbReference type="SAM" id="Phobius"/>
    </source>
</evidence>
<keyword evidence="4" id="KW-1185">Reference proteome</keyword>
<feature type="compositionally biased region" description="Basic and acidic residues" evidence="1">
    <location>
        <begin position="240"/>
        <end position="250"/>
    </location>
</feature>
<keyword evidence="2" id="KW-0472">Membrane</keyword>
<evidence type="ECO:0000256" key="1">
    <source>
        <dbReference type="SAM" id="MobiDB-lite"/>
    </source>
</evidence>
<organism evidence="3 4">
    <name type="scientific">Lentithecium fluviatile CBS 122367</name>
    <dbReference type="NCBI Taxonomy" id="1168545"/>
    <lineage>
        <taxon>Eukaryota</taxon>
        <taxon>Fungi</taxon>
        <taxon>Dikarya</taxon>
        <taxon>Ascomycota</taxon>
        <taxon>Pezizomycotina</taxon>
        <taxon>Dothideomycetes</taxon>
        <taxon>Pleosporomycetidae</taxon>
        <taxon>Pleosporales</taxon>
        <taxon>Massarineae</taxon>
        <taxon>Lentitheciaceae</taxon>
        <taxon>Lentithecium</taxon>
    </lineage>
</organism>
<feature type="transmembrane region" description="Helical" evidence="2">
    <location>
        <begin position="37"/>
        <end position="55"/>
    </location>
</feature>
<keyword evidence="2" id="KW-0812">Transmembrane</keyword>
<dbReference type="AlphaFoldDB" id="A0A6G1J2P5"/>
<keyword evidence="2" id="KW-1133">Transmembrane helix</keyword>
<sequence length="528" mass="57187">MLSVFQGLMSNTAHQTHHHVSTQGFMSSLFHSLLHDMFAIIFSSIGVALLSLLLFRRRNGDGVQGRTTRTFDVRALLEKLNAQQWIDDSITASSKQNSPATTPTINAHIQPSPGSHTPSRLPLPYLNRKISVCAPLHNVEVTPPHSTLPLTLLPSSRPPTPFPQLRHPRFSFSAPSSGGQKALPGFSFSDLAIPVASPVSSGPAAAAGERVAPTTPTREDTEFDFGRPALESPWQPGFALRDRNAKKSNTDARATAPWGSLEADSGLQNSIHSRGVSKRERSKGAGISVRRAIARFGQRLAKLDDSHYGRNGDENDALVDVGTGGVKTGASEMNVNTTTIRTPTLPLRSRPRPRSVVHGLQDEALGSHPPSPDLRASPVVGEPNADIDIRPSNSSITSSFSGVYGKREKGLLRRRFCRVGNALGLHTASSPYPPFATCNPPPLLHLQYHQPSSLETPWGTTGTFEPVSEGSKAKTSFWKFGAGRKRASAFEVDRVARSDSVSLQLQASGESARVRRQRGRGMKRMRLD</sequence>
<feature type="compositionally biased region" description="Low complexity" evidence="1">
    <location>
        <begin position="198"/>
        <end position="208"/>
    </location>
</feature>
<feature type="region of interest" description="Disordered" evidence="1">
    <location>
        <begin position="198"/>
        <end position="283"/>
    </location>
</feature>
<accession>A0A6G1J2P5</accession>